<dbReference type="InterPro" id="IPR024047">
    <property type="entry name" value="MM3350-like_sf"/>
</dbReference>
<dbReference type="GeneID" id="54304165"/>
<dbReference type="RefSeq" id="XP_033396643.1">
    <property type="nucleotide sequence ID" value="XM_033546659.1"/>
</dbReference>
<dbReference type="SUPFAM" id="SSF159941">
    <property type="entry name" value="MM3350-like"/>
    <property type="match status" value="1"/>
</dbReference>
<evidence type="ECO:0000313" key="3">
    <source>
        <dbReference type="Proteomes" id="UP000799438"/>
    </source>
</evidence>
<proteinExistence type="predicted"/>
<feature type="domain" description="Plasmid pRiA4b Orf3-like" evidence="1">
    <location>
        <begin position="34"/>
        <end position="149"/>
    </location>
</feature>
<protein>
    <recommendedName>
        <fullName evidence="1">Plasmid pRiA4b Orf3-like domain-containing protein</fullName>
    </recommendedName>
</protein>
<dbReference type="Proteomes" id="UP000799438">
    <property type="component" value="Unassembled WGS sequence"/>
</dbReference>
<dbReference type="EMBL" id="ML995488">
    <property type="protein sequence ID" value="KAF2140930.1"/>
    <property type="molecule type" value="Genomic_DNA"/>
</dbReference>
<dbReference type="InterPro" id="IPR012912">
    <property type="entry name" value="Plasmid_pRiA4b_Orf3-like"/>
</dbReference>
<sequence>MHMYTFDVMPLPGDDPQEMSLFFWRRTLLHMSESGIDYGGDGPHRFPVKKASDYTLRDIYEGEEFNKDKIEVQYEYDMGDGWRHHIVFLGRADPSLRRVMGIPPEVKVMCLGGEGHPVAEDSGGKSGWAALKAVFKRRNRDDRKAWYKEDCGNGDPNGLDPYKWDLLDVNDDLVDVFPPDE</sequence>
<dbReference type="Pfam" id="PF07929">
    <property type="entry name" value="PRiA4_ORF3"/>
    <property type="match status" value="1"/>
</dbReference>
<keyword evidence="3" id="KW-1185">Reference proteome</keyword>
<name>A0A6A6BA31_9PEZI</name>
<evidence type="ECO:0000313" key="2">
    <source>
        <dbReference type="EMBL" id="KAF2140930.1"/>
    </source>
</evidence>
<dbReference type="AlphaFoldDB" id="A0A6A6BA31"/>
<evidence type="ECO:0000259" key="1">
    <source>
        <dbReference type="Pfam" id="PF07929"/>
    </source>
</evidence>
<gene>
    <name evidence="2" type="ORF">K452DRAFT_42930</name>
</gene>
<accession>A0A6A6BA31</accession>
<organism evidence="2 3">
    <name type="scientific">Aplosporella prunicola CBS 121167</name>
    <dbReference type="NCBI Taxonomy" id="1176127"/>
    <lineage>
        <taxon>Eukaryota</taxon>
        <taxon>Fungi</taxon>
        <taxon>Dikarya</taxon>
        <taxon>Ascomycota</taxon>
        <taxon>Pezizomycotina</taxon>
        <taxon>Dothideomycetes</taxon>
        <taxon>Dothideomycetes incertae sedis</taxon>
        <taxon>Botryosphaeriales</taxon>
        <taxon>Aplosporellaceae</taxon>
        <taxon>Aplosporella</taxon>
    </lineage>
</organism>
<dbReference type="Gene3D" id="3.10.290.30">
    <property type="entry name" value="MM3350-like"/>
    <property type="match status" value="1"/>
</dbReference>
<dbReference type="OrthoDB" id="245563at2759"/>
<reference evidence="2" key="1">
    <citation type="journal article" date="2020" name="Stud. Mycol.">
        <title>101 Dothideomycetes genomes: a test case for predicting lifestyles and emergence of pathogens.</title>
        <authorList>
            <person name="Haridas S."/>
            <person name="Albert R."/>
            <person name="Binder M."/>
            <person name="Bloem J."/>
            <person name="Labutti K."/>
            <person name="Salamov A."/>
            <person name="Andreopoulos B."/>
            <person name="Baker S."/>
            <person name="Barry K."/>
            <person name="Bills G."/>
            <person name="Bluhm B."/>
            <person name="Cannon C."/>
            <person name="Castanera R."/>
            <person name="Culley D."/>
            <person name="Daum C."/>
            <person name="Ezra D."/>
            <person name="Gonzalez J."/>
            <person name="Henrissat B."/>
            <person name="Kuo A."/>
            <person name="Liang C."/>
            <person name="Lipzen A."/>
            <person name="Lutzoni F."/>
            <person name="Magnuson J."/>
            <person name="Mondo S."/>
            <person name="Nolan M."/>
            <person name="Ohm R."/>
            <person name="Pangilinan J."/>
            <person name="Park H.-J."/>
            <person name="Ramirez L."/>
            <person name="Alfaro M."/>
            <person name="Sun H."/>
            <person name="Tritt A."/>
            <person name="Yoshinaga Y."/>
            <person name="Zwiers L.-H."/>
            <person name="Turgeon B."/>
            <person name="Goodwin S."/>
            <person name="Spatafora J."/>
            <person name="Crous P."/>
            <person name="Grigoriev I."/>
        </authorList>
    </citation>
    <scope>NUCLEOTIDE SEQUENCE</scope>
    <source>
        <strain evidence="2">CBS 121167</strain>
    </source>
</reference>